<feature type="chain" id="PRO_5004330347" evidence="1">
    <location>
        <begin position="22"/>
        <end position="211"/>
    </location>
</feature>
<accession>Q9N4K7</accession>
<keyword evidence="1" id="KW-0732">Signal</keyword>
<feature type="signal peptide" evidence="1">
    <location>
        <begin position="1"/>
        <end position="21"/>
    </location>
</feature>
<dbReference type="KEGG" id="cel:CELE_C52E2.3"/>
<dbReference type="UCSC" id="C52E2.3">
    <property type="organism name" value="c. elegans"/>
</dbReference>
<evidence type="ECO:0000313" key="2">
    <source>
        <dbReference type="EMBL" id="CCD64688.1"/>
    </source>
</evidence>
<evidence type="ECO:0000256" key="1">
    <source>
        <dbReference type="SAM" id="SignalP"/>
    </source>
</evidence>
<dbReference type="AlphaFoldDB" id="Q9N4K7"/>
<dbReference type="EMBL" id="BX284602">
    <property type="protein sequence ID" value="CCD64688.1"/>
    <property type="molecule type" value="Genomic_DNA"/>
</dbReference>
<dbReference type="PhylomeDB" id="Q9N4K7"/>
<gene>
    <name evidence="2 4" type="ORF">C52E2.3</name>
    <name evidence="2" type="ORF">CELE_C52E2.3</name>
</gene>
<keyword evidence="3" id="KW-1185">Reference proteome</keyword>
<dbReference type="InterPro" id="IPR003326">
    <property type="entry name" value="TRA-1_regulated"/>
</dbReference>
<dbReference type="InParanoid" id="Q9N4K7"/>
<dbReference type="WormBase" id="C52E2.3">
    <property type="protein sequence ID" value="CE25827"/>
    <property type="gene ID" value="WBGene00016882"/>
</dbReference>
<dbReference type="FunCoup" id="Q9N4K7">
    <property type="interactions" value="173"/>
</dbReference>
<sequence length="211" mass="22978">MNFYFISVCSIISSLAVLTESCMRMVPPEDVYISSTLAPEVNPPTTTLAPETAAPTTHAETGMTEEMMTPTPAVELSTVTDKVCPGISAECPDLKLQFYTPVDTIEQDGCSVLKCPAGGKPYATTHFSKSEIPKPPTTNDEDEFTIYKAVEAEDLDKIFVDIFGITCEGGVWKASVYPNGILTFGIDYEPDYDGMDGAYDGLKSEIDRMYC</sequence>
<dbReference type="HOGENOM" id="CLU_105165_0_0_1"/>
<dbReference type="Pfam" id="PF02343">
    <property type="entry name" value="TRA-1_regulated"/>
    <property type="match status" value="1"/>
</dbReference>
<dbReference type="AGR" id="WB:WBGene00016882"/>
<dbReference type="GeneID" id="183725"/>
<reference evidence="2 3" key="1">
    <citation type="journal article" date="1998" name="Science">
        <title>Genome sequence of the nematode C. elegans: a platform for investigating biology.</title>
        <authorList>
            <consortium name="The C. elegans sequencing consortium"/>
            <person name="Sulson J.E."/>
            <person name="Waterston R."/>
        </authorList>
    </citation>
    <scope>NUCLEOTIDE SEQUENCE [LARGE SCALE GENOMIC DNA]</scope>
    <source>
        <strain evidence="2 3">Bristol N2</strain>
    </source>
</reference>
<dbReference type="PaxDb" id="6239-C52E2.3"/>
<dbReference type="Proteomes" id="UP000001940">
    <property type="component" value="Chromosome II"/>
</dbReference>
<organism evidence="2 3">
    <name type="scientific">Caenorhabditis elegans</name>
    <dbReference type="NCBI Taxonomy" id="6239"/>
    <lineage>
        <taxon>Eukaryota</taxon>
        <taxon>Metazoa</taxon>
        <taxon>Ecdysozoa</taxon>
        <taxon>Nematoda</taxon>
        <taxon>Chromadorea</taxon>
        <taxon>Rhabditida</taxon>
        <taxon>Rhabditina</taxon>
        <taxon>Rhabditomorpha</taxon>
        <taxon>Rhabditoidea</taxon>
        <taxon>Rhabditidae</taxon>
        <taxon>Peloderinae</taxon>
        <taxon>Caenorhabditis</taxon>
    </lineage>
</organism>
<protein>
    <submittedName>
        <fullName evidence="2">DUF281 domain-containing protein</fullName>
    </submittedName>
</protein>
<dbReference type="Bgee" id="WBGene00016882">
    <property type="expression patterns" value="Expressed in embryo"/>
</dbReference>
<dbReference type="CTD" id="183725"/>
<dbReference type="RefSeq" id="NP_001367513.1">
    <property type="nucleotide sequence ID" value="NM_001381338.1"/>
</dbReference>
<name>Q9N4K7_CAEEL</name>
<evidence type="ECO:0000313" key="4">
    <source>
        <dbReference type="WormBase" id="C52E2.3"/>
    </source>
</evidence>
<evidence type="ECO:0000313" key="3">
    <source>
        <dbReference type="Proteomes" id="UP000001940"/>
    </source>
</evidence>
<proteinExistence type="predicted"/>